<comment type="caution">
    <text evidence="1">The sequence shown here is derived from an EMBL/GenBank/DDBJ whole genome shotgun (WGS) entry which is preliminary data.</text>
</comment>
<evidence type="ECO:0000313" key="2">
    <source>
        <dbReference type="Proteomes" id="UP000593567"/>
    </source>
</evidence>
<proteinExistence type="predicted"/>
<dbReference type="OrthoDB" id="10027367at2759"/>
<dbReference type="AlphaFoldDB" id="A0A7J7KKL3"/>
<keyword evidence="2" id="KW-1185">Reference proteome</keyword>
<dbReference type="EMBL" id="VXIV02000341">
    <property type="protein sequence ID" value="KAF6038845.1"/>
    <property type="molecule type" value="Genomic_DNA"/>
</dbReference>
<protein>
    <submittedName>
        <fullName evidence="1">Uncharacterized protein</fullName>
    </submittedName>
</protein>
<name>A0A7J7KKL3_BUGNE</name>
<organism evidence="1 2">
    <name type="scientific">Bugula neritina</name>
    <name type="common">Brown bryozoan</name>
    <name type="synonym">Sertularia neritina</name>
    <dbReference type="NCBI Taxonomy" id="10212"/>
    <lineage>
        <taxon>Eukaryota</taxon>
        <taxon>Metazoa</taxon>
        <taxon>Spiralia</taxon>
        <taxon>Lophotrochozoa</taxon>
        <taxon>Bryozoa</taxon>
        <taxon>Gymnolaemata</taxon>
        <taxon>Cheilostomatida</taxon>
        <taxon>Flustrina</taxon>
        <taxon>Buguloidea</taxon>
        <taxon>Bugulidae</taxon>
        <taxon>Bugula</taxon>
    </lineage>
</organism>
<accession>A0A7J7KKL3</accession>
<gene>
    <name evidence="1" type="ORF">EB796_002847</name>
</gene>
<sequence length="66" mass="7698">MNFPGLDWVTKTIKPNASYKAIHLQFLNMLCKHNLHRMVTEPTYIYGNTLDLICLSNTLTTDPQMW</sequence>
<dbReference type="Proteomes" id="UP000593567">
    <property type="component" value="Unassembled WGS sequence"/>
</dbReference>
<evidence type="ECO:0000313" key="1">
    <source>
        <dbReference type="EMBL" id="KAF6038845.1"/>
    </source>
</evidence>
<reference evidence="1" key="1">
    <citation type="submission" date="2020-06" db="EMBL/GenBank/DDBJ databases">
        <title>Draft genome of Bugula neritina, a colonial animal packing powerful symbionts and potential medicines.</title>
        <authorList>
            <person name="Rayko M."/>
        </authorList>
    </citation>
    <scope>NUCLEOTIDE SEQUENCE [LARGE SCALE GENOMIC DNA]</scope>
    <source>
        <strain evidence="1">Kwan_BN1</strain>
    </source>
</reference>